<protein>
    <recommendedName>
        <fullName evidence="3">Protein NUCLEAR FUSION DEFECTIVE 6, chloroplastic/mitochondrial-like</fullName>
    </recommendedName>
</protein>
<organism evidence="1 2">
    <name type="scientific">Nepenthes gracilis</name>
    <name type="common">Slender pitcher plant</name>
    <dbReference type="NCBI Taxonomy" id="150966"/>
    <lineage>
        <taxon>Eukaryota</taxon>
        <taxon>Viridiplantae</taxon>
        <taxon>Streptophyta</taxon>
        <taxon>Embryophyta</taxon>
        <taxon>Tracheophyta</taxon>
        <taxon>Spermatophyta</taxon>
        <taxon>Magnoliopsida</taxon>
        <taxon>eudicotyledons</taxon>
        <taxon>Gunneridae</taxon>
        <taxon>Pentapetalae</taxon>
        <taxon>Caryophyllales</taxon>
        <taxon>Nepenthaceae</taxon>
        <taxon>Nepenthes</taxon>
    </lineage>
</organism>
<evidence type="ECO:0000313" key="2">
    <source>
        <dbReference type="Proteomes" id="UP001279734"/>
    </source>
</evidence>
<gene>
    <name evidence="1" type="ORF">Nepgr_000403</name>
</gene>
<evidence type="ECO:0008006" key="3">
    <source>
        <dbReference type="Google" id="ProtNLM"/>
    </source>
</evidence>
<comment type="caution">
    <text evidence="1">The sequence shown here is derived from an EMBL/GenBank/DDBJ whole genome shotgun (WGS) entry which is preliminary data.</text>
</comment>
<proteinExistence type="predicted"/>
<dbReference type="EMBL" id="BSYO01000001">
    <property type="protein sequence ID" value="GMG98563.1"/>
    <property type="molecule type" value="Genomic_DNA"/>
</dbReference>
<keyword evidence="2" id="KW-1185">Reference proteome</keyword>
<dbReference type="AlphaFoldDB" id="A0AAD3RW77"/>
<name>A0AAD3RW77_NEPGR</name>
<reference evidence="1" key="1">
    <citation type="submission" date="2023-05" db="EMBL/GenBank/DDBJ databases">
        <title>Nepenthes gracilis genome sequencing.</title>
        <authorList>
            <person name="Fukushima K."/>
        </authorList>
    </citation>
    <scope>NUCLEOTIDE SEQUENCE</scope>
    <source>
        <strain evidence="1">SING2019-196</strain>
    </source>
</reference>
<sequence length="112" mass="12000">MATLTGARSILRSTLVRDAAARIASGANAARSPVRMATDKPVSSRIFRCPAELCACLETMPPFLTVTTSVLMMSMLFGSRNSYSSLAEGNQFQLKSSVELTFSIQSACNDDV</sequence>
<accession>A0AAD3RW77</accession>
<evidence type="ECO:0000313" key="1">
    <source>
        <dbReference type="EMBL" id="GMG98563.1"/>
    </source>
</evidence>
<dbReference type="Proteomes" id="UP001279734">
    <property type="component" value="Unassembled WGS sequence"/>
</dbReference>